<name>A0ABX7I315_9BACT</name>
<sequence length="117" mass="13130">MMKGNAHERPLLLPVPGRIAGGDLGLRMIEVFRTNVEQRVQASFLLDHLRRRFPDYAASFDLEDYDRVLRVESLTVDLDASAVIDLLGAFGFRAEILDDEDDDPITSGLHSAIFITE</sequence>
<accession>A0ABX7I315</accession>
<organism evidence="1 2">
    <name type="scientific">Dyadobacter sandarakinus</name>
    <dbReference type="NCBI Taxonomy" id="2747268"/>
    <lineage>
        <taxon>Bacteria</taxon>
        <taxon>Pseudomonadati</taxon>
        <taxon>Bacteroidota</taxon>
        <taxon>Cytophagia</taxon>
        <taxon>Cytophagales</taxon>
        <taxon>Spirosomataceae</taxon>
        <taxon>Dyadobacter</taxon>
    </lineage>
</organism>
<gene>
    <name evidence="1" type="ORF">HWI92_05940</name>
</gene>
<dbReference type="RefSeq" id="WP_204661578.1">
    <property type="nucleotide sequence ID" value="NZ_CP056775.1"/>
</dbReference>
<dbReference type="EMBL" id="CP056775">
    <property type="protein sequence ID" value="QRR00481.1"/>
    <property type="molecule type" value="Genomic_DNA"/>
</dbReference>
<protein>
    <submittedName>
        <fullName evidence="1">Uncharacterized protein</fullName>
    </submittedName>
</protein>
<keyword evidence="2" id="KW-1185">Reference proteome</keyword>
<evidence type="ECO:0000313" key="2">
    <source>
        <dbReference type="Proteomes" id="UP000612680"/>
    </source>
</evidence>
<proteinExistence type="predicted"/>
<reference evidence="1 2" key="1">
    <citation type="submission" date="2020-06" db="EMBL/GenBank/DDBJ databases">
        <title>Dyadobacter sandarakinus sp. nov., isolated from the soil of the Arctic Yellow River Station.</title>
        <authorList>
            <person name="Zhang Y."/>
            <person name="Peng F."/>
        </authorList>
    </citation>
    <scope>NUCLEOTIDE SEQUENCE [LARGE SCALE GENOMIC DNA]</scope>
    <source>
        <strain evidence="1 2">Q3-56</strain>
    </source>
</reference>
<dbReference type="Proteomes" id="UP000612680">
    <property type="component" value="Chromosome"/>
</dbReference>
<evidence type="ECO:0000313" key="1">
    <source>
        <dbReference type="EMBL" id="QRR00481.1"/>
    </source>
</evidence>